<gene>
    <name evidence="1" type="ORF">C8D84_11037</name>
</gene>
<name>A0A2V1ZWS6_PSYIM</name>
<dbReference type="RefSeq" id="WP_109591618.1">
    <property type="nucleotide sequence ID" value="NZ_CAJGZX010000057.1"/>
</dbReference>
<dbReference type="EMBL" id="QGGM01000010">
    <property type="protein sequence ID" value="PWK10128.1"/>
    <property type="molecule type" value="Genomic_DNA"/>
</dbReference>
<evidence type="ECO:0000313" key="2">
    <source>
        <dbReference type="Proteomes" id="UP000245655"/>
    </source>
</evidence>
<proteinExistence type="predicted"/>
<dbReference type="GeneID" id="60255576"/>
<keyword evidence="2" id="KW-1185">Reference proteome</keyword>
<reference evidence="1 2" key="1">
    <citation type="submission" date="2018-05" db="EMBL/GenBank/DDBJ databases">
        <title>Genomic Encyclopedia of Type Strains, Phase IV (KMG-IV): sequencing the most valuable type-strain genomes for metagenomic binning, comparative biology and taxonomic classification.</title>
        <authorList>
            <person name="Goeker M."/>
        </authorList>
    </citation>
    <scope>NUCLEOTIDE SEQUENCE [LARGE SCALE GENOMIC DNA]</scope>
    <source>
        <strain evidence="1 2">DSM 7229</strain>
    </source>
</reference>
<sequence length="192" mass="22413">MNLSAKTIRFKNITKIDLHPLAKKLYELIIEAYVTGGQEEYLKLISDRFDCYPSLPIHNVSLISKGANKYLLIGGCFSPLFNLRELNESNTLFLSYKTSKDNTNTEHKKRIEKDFNQDVVDFIFMDFIRSMSLISLKRPGSIESALRKITQDYNSSIWNEVFDNRRNYLRQADYSELLDMDRNTIKNHSNPL</sequence>
<comment type="caution">
    <text evidence="1">The sequence shown here is derived from an EMBL/GenBank/DDBJ whole genome shotgun (WGS) entry which is preliminary data.</text>
</comment>
<dbReference type="AlphaFoldDB" id="A0A2V1ZWS6"/>
<evidence type="ECO:0000313" key="1">
    <source>
        <dbReference type="EMBL" id="PWK10128.1"/>
    </source>
</evidence>
<organism evidence="1 2">
    <name type="scientific">Psychrobacter immobilis</name>
    <dbReference type="NCBI Taxonomy" id="498"/>
    <lineage>
        <taxon>Bacteria</taxon>
        <taxon>Pseudomonadati</taxon>
        <taxon>Pseudomonadota</taxon>
        <taxon>Gammaproteobacteria</taxon>
        <taxon>Moraxellales</taxon>
        <taxon>Moraxellaceae</taxon>
        <taxon>Psychrobacter</taxon>
    </lineage>
</organism>
<protein>
    <submittedName>
        <fullName evidence="1">Uncharacterized protein</fullName>
    </submittedName>
</protein>
<accession>A0A2V1ZWS6</accession>
<dbReference type="Proteomes" id="UP000245655">
    <property type="component" value="Unassembled WGS sequence"/>
</dbReference>